<keyword evidence="2" id="KW-1185">Reference proteome</keyword>
<evidence type="ECO:0000313" key="2">
    <source>
        <dbReference type="Proteomes" id="UP000615755"/>
    </source>
</evidence>
<accession>A0ABR9EB40</accession>
<name>A0ABR9EB40_9GAMM</name>
<dbReference type="Proteomes" id="UP000615755">
    <property type="component" value="Unassembled WGS sequence"/>
</dbReference>
<reference evidence="1 2" key="1">
    <citation type="submission" date="2015-03" db="EMBL/GenBank/DDBJ databases">
        <title>Genome sequence of Pseudoalteromonas aurantia.</title>
        <authorList>
            <person name="Xie B.-B."/>
            <person name="Rong J.-C."/>
            <person name="Qin Q.-L."/>
            <person name="Zhang Y.-Z."/>
        </authorList>
    </citation>
    <scope>NUCLEOTIDE SEQUENCE [LARGE SCALE GENOMIC DNA]</scope>
    <source>
        <strain evidence="1 2">208</strain>
    </source>
</reference>
<dbReference type="EMBL" id="AQGV01000011">
    <property type="protein sequence ID" value="MBE0367008.1"/>
    <property type="molecule type" value="Genomic_DNA"/>
</dbReference>
<evidence type="ECO:0000313" key="1">
    <source>
        <dbReference type="EMBL" id="MBE0367008.1"/>
    </source>
</evidence>
<organism evidence="1 2">
    <name type="scientific">Pseudoalteromonas aurantia 208</name>
    <dbReference type="NCBI Taxonomy" id="1314867"/>
    <lineage>
        <taxon>Bacteria</taxon>
        <taxon>Pseudomonadati</taxon>
        <taxon>Pseudomonadota</taxon>
        <taxon>Gammaproteobacteria</taxon>
        <taxon>Alteromonadales</taxon>
        <taxon>Pseudoalteromonadaceae</taxon>
        <taxon>Pseudoalteromonas</taxon>
    </lineage>
</organism>
<proteinExistence type="predicted"/>
<dbReference type="RefSeq" id="WP_192506476.1">
    <property type="nucleotide sequence ID" value="NZ_AQGV01000011.1"/>
</dbReference>
<dbReference type="InterPro" id="IPR021295">
    <property type="entry name" value="DUF2867"/>
</dbReference>
<comment type="caution">
    <text evidence="1">The sequence shown here is derived from an EMBL/GenBank/DDBJ whole genome shotgun (WGS) entry which is preliminary data.</text>
</comment>
<dbReference type="Pfam" id="PF11066">
    <property type="entry name" value="DUF2867"/>
    <property type="match status" value="1"/>
</dbReference>
<gene>
    <name evidence="1" type="ORF">PAUR_a0299</name>
</gene>
<protein>
    <recommendedName>
        <fullName evidence="3">DUF2867 domain-containing protein</fullName>
    </recommendedName>
</protein>
<evidence type="ECO:0008006" key="3">
    <source>
        <dbReference type="Google" id="ProtNLM"/>
    </source>
</evidence>
<sequence length="167" mass="18886">MWKVKAVSVPKDDFLASKRSKHSFRDALSAPVSQPSISAAKAQLNIFSRMPKWVDTLMNIRNKTVKYFGFKVATDSTLHMEKTDLKLGDSAGFMTVISVHDQEIISFAEDKHMQFYMSVTTDGQQATVSTLVNLKTPIGRLYMALITPFHWIIARVVIHNAVQEQRL</sequence>